<sequence length="185" mass="20658">MPRGRPKKNFLNFKINWQDSYGTFVLIAIIVIVLGLLVANFFSNRSKDIGSGEQVEQTAEEAAKPTAGAEYEIRENDSLSKISQEVYGSQNYWPTIAQINKIANPNRILAGSKLQLPSKEEIEQTKTVMTEKTYKVSEGDTFFTIAQKVYGDGSKWRILHQANGGRFLPNGNPLVFADSTITVPR</sequence>
<dbReference type="STRING" id="1797716.A3D07_01560"/>
<evidence type="ECO:0000256" key="1">
    <source>
        <dbReference type="SAM" id="Phobius"/>
    </source>
</evidence>
<dbReference type="EMBL" id="MFBF01000036">
    <property type="protein sequence ID" value="OGD90728.1"/>
    <property type="molecule type" value="Genomic_DNA"/>
</dbReference>
<feature type="domain" description="LysM" evidence="2">
    <location>
        <begin position="69"/>
        <end position="116"/>
    </location>
</feature>
<dbReference type="PROSITE" id="PS51782">
    <property type="entry name" value="LYSM"/>
    <property type="match status" value="2"/>
</dbReference>
<evidence type="ECO:0000313" key="4">
    <source>
        <dbReference type="Proteomes" id="UP000177124"/>
    </source>
</evidence>
<keyword evidence="1" id="KW-0472">Membrane</keyword>
<dbReference type="CDD" id="cd00118">
    <property type="entry name" value="LysM"/>
    <property type="match status" value="1"/>
</dbReference>
<dbReference type="SMART" id="SM00257">
    <property type="entry name" value="LysM"/>
    <property type="match status" value="2"/>
</dbReference>
<reference evidence="3 4" key="1">
    <citation type="journal article" date="2016" name="Nat. Commun.">
        <title>Thousands of microbial genomes shed light on interconnected biogeochemical processes in an aquifer system.</title>
        <authorList>
            <person name="Anantharaman K."/>
            <person name="Brown C.T."/>
            <person name="Hug L.A."/>
            <person name="Sharon I."/>
            <person name="Castelle C.J."/>
            <person name="Probst A.J."/>
            <person name="Thomas B.C."/>
            <person name="Singh A."/>
            <person name="Wilkins M.J."/>
            <person name="Karaoz U."/>
            <person name="Brodie E.L."/>
            <person name="Williams K.H."/>
            <person name="Hubbard S.S."/>
            <person name="Banfield J.F."/>
        </authorList>
    </citation>
    <scope>NUCLEOTIDE SEQUENCE [LARGE SCALE GENOMIC DNA]</scope>
</reference>
<gene>
    <name evidence="3" type="ORF">A3D07_01560</name>
</gene>
<dbReference type="Gene3D" id="3.10.350.10">
    <property type="entry name" value="LysM domain"/>
    <property type="match status" value="2"/>
</dbReference>
<keyword evidence="1" id="KW-1133">Transmembrane helix</keyword>
<dbReference type="InterPro" id="IPR052196">
    <property type="entry name" value="Bact_Kbp"/>
</dbReference>
<feature type="transmembrane region" description="Helical" evidence="1">
    <location>
        <begin position="21"/>
        <end position="42"/>
    </location>
</feature>
<evidence type="ECO:0000259" key="2">
    <source>
        <dbReference type="PROSITE" id="PS51782"/>
    </source>
</evidence>
<proteinExistence type="predicted"/>
<name>A0A1F5GFR7_9BACT</name>
<feature type="domain" description="LysM" evidence="2">
    <location>
        <begin position="132"/>
        <end position="183"/>
    </location>
</feature>
<dbReference type="InterPro" id="IPR036779">
    <property type="entry name" value="LysM_dom_sf"/>
</dbReference>
<dbReference type="PANTHER" id="PTHR34700:SF4">
    <property type="entry name" value="PHAGE-LIKE ELEMENT PBSX PROTEIN XKDP"/>
    <property type="match status" value="1"/>
</dbReference>
<dbReference type="InterPro" id="IPR018392">
    <property type="entry name" value="LysM"/>
</dbReference>
<accession>A0A1F5GFR7</accession>
<comment type="caution">
    <text evidence="3">The sequence shown here is derived from an EMBL/GenBank/DDBJ whole genome shotgun (WGS) entry which is preliminary data.</text>
</comment>
<dbReference type="Proteomes" id="UP000177124">
    <property type="component" value="Unassembled WGS sequence"/>
</dbReference>
<dbReference type="Pfam" id="PF01476">
    <property type="entry name" value="LysM"/>
    <property type="match status" value="2"/>
</dbReference>
<protein>
    <recommendedName>
        <fullName evidence="2">LysM domain-containing protein</fullName>
    </recommendedName>
</protein>
<dbReference type="PANTHER" id="PTHR34700">
    <property type="entry name" value="POTASSIUM BINDING PROTEIN KBP"/>
    <property type="match status" value="1"/>
</dbReference>
<organism evidence="3 4">
    <name type="scientific">Candidatus Curtissbacteria bacterium RIFCSPHIGHO2_02_FULL_42_15</name>
    <dbReference type="NCBI Taxonomy" id="1797716"/>
    <lineage>
        <taxon>Bacteria</taxon>
        <taxon>Candidatus Curtissiibacteriota</taxon>
    </lineage>
</organism>
<keyword evidence="1" id="KW-0812">Transmembrane</keyword>
<dbReference type="AlphaFoldDB" id="A0A1F5GFR7"/>
<evidence type="ECO:0000313" key="3">
    <source>
        <dbReference type="EMBL" id="OGD90728.1"/>
    </source>
</evidence>